<dbReference type="GO" id="GO:0005886">
    <property type="term" value="C:plasma membrane"/>
    <property type="evidence" value="ECO:0007669"/>
    <property type="project" value="UniProtKB-SubCell"/>
</dbReference>
<protein>
    <submittedName>
        <fullName evidence="7">Polysaccharide biosynthesis protein</fullName>
    </submittedName>
</protein>
<feature type="transmembrane region" description="Helical" evidence="6">
    <location>
        <begin position="7"/>
        <end position="32"/>
    </location>
</feature>
<feature type="transmembrane region" description="Helical" evidence="6">
    <location>
        <begin position="325"/>
        <end position="348"/>
    </location>
</feature>
<dbReference type="Proteomes" id="UP000593601">
    <property type="component" value="Chromosome"/>
</dbReference>
<dbReference type="CDD" id="cd13124">
    <property type="entry name" value="MATE_SpoVB_like"/>
    <property type="match status" value="1"/>
</dbReference>
<dbReference type="RefSeq" id="WP_193736335.1">
    <property type="nucleotide sequence ID" value="NZ_CP063304.1"/>
</dbReference>
<dbReference type="InterPro" id="IPR002797">
    <property type="entry name" value="Polysacc_synth"/>
</dbReference>
<evidence type="ECO:0000256" key="6">
    <source>
        <dbReference type="SAM" id="Phobius"/>
    </source>
</evidence>
<evidence type="ECO:0000256" key="3">
    <source>
        <dbReference type="ARBA" id="ARBA00022692"/>
    </source>
</evidence>
<dbReference type="PANTHER" id="PTHR30250">
    <property type="entry name" value="PST FAMILY PREDICTED COLANIC ACID TRANSPORTER"/>
    <property type="match status" value="1"/>
</dbReference>
<feature type="transmembrane region" description="Helical" evidence="6">
    <location>
        <begin position="271"/>
        <end position="304"/>
    </location>
</feature>
<dbReference type="PIRSF" id="PIRSF038958">
    <property type="entry name" value="PG_synth_SpoVB"/>
    <property type="match status" value="1"/>
</dbReference>
<evidence type="ECO:0000256" key="4">
    <source>
        <dbReference type="ARBA" id="ARBA00022989"/>
    </source>
</evidence>
<evidence type="ECO:0000256" key="2">
    <source>
        <dbReference type="ARBA" id="ARBA00022475"/>
    </source>
</evidence>
<keyword evidence="5 6" id="KW-0472">Membrane</keyword>
<feature type="transmembrane region" description="Helical" evidence="6">
    <location>
        <begin position="453"/>
        <end position="471"/>
    </location>
</feature>
<comment type="subcellular location">
    <subcellularLocation>
        <location evidence="1">Cell membrane</location>
        <topology evidence="1">Multi-pass membrane protein</topology>
    </subcellularLocation>
</comment>
<feature type="transmembrane region" description="Helical" evidence="6">
    <location>
        <begin position="44"/>
        <end position="63"/>
    </location>
</feature>
<keyword evidence="4 6" id="KW-1133">Transmembrane helix</keyword>
<feature type="transmembrane region" description="Helical" evidence="6">
    <location>
        <begin position="128"/>
        <end position="148"/>
    </location>
</feature>
<evidence type="ECO:0000256" key="5">
    <source>
        <dbReference type="ARBA" id="ARBA00023136"/>
    </source>
</evidence>
<evidence type="ECO:0000313" key="8">
    <source>
        <dbReference type="Proteomes" id="UP000593601"/>
    </source>
</evidence>
<dbReference type="EMBL" id="CP063304">
    <property type="protein sequence ID" value="QOV20015.1"/>
    <property type="molecule type" value="Genomic_DNA"/>
</dbReference>
<evidence type="ECO:0000256" key="1">
    <source>
        <dbReference type="ARBA" id="ARBA00004651"/>
    </source>
</evidence>
<keyword evidence="2" id="KW-1003">Cell membrane</keyword>
<organism evidence="7 8">
    <name type="scientific">Blautia liquoris</name>
    <dbReference type="NCBI Taxonomy" id="2779518"/>
    <lineage>
        <taxon>Bacteria</taxon>
        <taxon>Bacillati</taxon>
        <taxon>Bacillota</taxon>
        <taxon>Clostridia</taxon>
        <taxon>Lachnospirales</taxon>
        <taxon>Lachnospiraceae</taxon>
        <taxon>Blautia</taxon>
    </lineage>
</organism>
<gene>
    <name evidence="7" type="ORF">INP51_03400</name>
</gene>
<feature type="transmembrane region" description="Helical" evidence="6">
    <location>
        <begin position="413"/>
        <end position="432"/>
    </location>
</feature>
<dbReference type="Pfam" id="PF01943">
    <property type="entry name" value="Polysacc_synt"/>
    <property type="match status" value="1"/>
</dbReference>
<name>A0A7M2RI65_9FIRM</name>
<dbReference type="InterPro" id="IPR050833">
    <property type="entry name" value="Poly_Biosynth_Transport"/>
</dbReference>
<proteinExistence type="predicted"/>
<feature type="transmembrane region" description="Helical" evidence="6">
    <location>
        <begin position="190"/>
        <end position="210"/>
    </location>
</feature>
<sequence length="504" mass="54846">MMSRKKTLLLGTIILTGTGFLTRIIGFFYRIFLSHTIGATGMGIYQLLSPVSFLCAAICIGGFQTIMSRTIAAKNAVGSKKGGFDVLFVGTGFCVCLSVLAACLIRIFSNFIAIHILGEPETARMLDILALSVPVSTIHTCIISYYYARKKTGIPSASQLLEQLIRVLSSYLVYQIMISRGIKPDAIMTVIGLLAGEAGASLFTLIAIAWECSKYNYHFHLSEAEKNFKELFTLSYPLTANRICITLLHSVEAVLIPSRLRLCGLSNNQALATYGIITGMALPMVLFPSALTSSVAVMLLPSVAEDQAAGNDENVKKTIEVTIKYCLILGIFAVGVFCAYGNAIGTLLFQNEEAGKYLQILGFISPFLYLNSTLTSILNGLGKTRLCFYQNIAGLSIRILFVLFAIPSFGVKGYLWGLLFSELVSSVLNVIFLKKSARFSFNAMQCILKPSGLLMIALGVSFFADAILGRFMAGNSILNLILVILVMGSSYLSFYLPTIRRLKA</sequence>
<accession>A0A7M2RI65</accession>
<dbReference type="PANTHER" id="PTHR30250:SF21">
    <property type="entry name" value="LIPID II FLIPPASE MURJ"/>
    <property type="match status" value="1"/>
</dbReference>
<reference evidence="7 8" key="1">
    <citation type="submission" date="2020-10" db="EMBL/GenBank/DDBJ databases">
        <title>Blautia liquoris sp.nov., isolated from the mud in a fermentation cellar used for the production of Chinese strong-flavoured liquor.</title>
        <authorList>
            <person name="Lu L."/>
        </authorList>
    </citation>
    <scope>NUCLEOTIDE SEQUENCE [LARGE SCALE GENOMIC DNA]</scope>
    <source>
        <strain evidence="7 8">LZLJ-3</strain>
    </source>
</reference>
<evidence type="ECO:0000313" key="7">
    <source>
        <dbReference type="EMBL" id="QOV20015.1"/>
    </source>
</evidence>
<feature type="transmembrane region" description="Helical" evidence="6">
    <location>
        <begin position="388"/>
        <end position="407"/>
    </location>
</feature>
<dbReference type="AlphaFoldDB" id="A0A7M2RI65"/>
<keyword evidence="3 6" id="KW-0812">Transmembrane</keyword>
<dbReference type="InterPro" id="IPR024923">
    <property type="entry name" value="PG_synth_SpoVB"/>
</dbReference>
<keyword evidence="8" id="KW-1185">Reference proteome</keyword>
<feature type="transmembrane region" description="Helical" evidence="6">
    <location>
        <begin position="477"/>
        <end position="496"/>
    </location>
</feature>
<feature type="transmembrane region" description="Helical" evidence="6">
    <location>
        <begin position="360"/>
        <end position="381"/>
    </location>
</feature>
<dbReference type="KEGG" id="bliq:INP51_03400"/>
<feature type="transmembrane region" description="Helical" evidence="6">
    <location>
        <begin position="84"/>
        <end position="108"/>
    </location>
</feature>